<name>A0AAN9AI16_9CAEN</name>
<dbReference type="SUPFAM" id="SSF51735">
    <property type="entry name" value="NAD(P)-binding Rossmann-fold domains"/>
    <property type="match status" value="1"/>
</dbReference>
<keyword evidence="1" id="KW-0560">Oxidoreductase</keyword>
<dbReference type="PANTHER" id="PTHR43313">
    <property type="entry name" value="SHORT-CHAIN DEHYDROGENASE/REDUCTASE FAMILY 9C"/>
    <property type="match status" value="1"/>
</dbReference>
<reference evidence="3 4" key="1">
    <citation type="submission" date="2024-02" db="EMBL/GenBank/DDBJ databases">
        <title>Chromosome-scale genome assembly of the rough periwinkle Littorina saxatilis.</title>
        <authorList>
            <person name="De Jode A."/>
            <person name="Faria R."/>
            <person name="Formenti G."/>
            <person name="Sims Y."/>
            <person name="Smith T.P."/>
            <person name="Tracey A."/>
            <person name="Wood J.M.D."/>
            <person name="Zagrodzka Z.B."/>
            <person name="Johannesson K."/>
            <person name="Butlin R.K."/>
            <person name="Leder E.H."/>
        </authorList>
    </citation>
    <scope>NUCLEOTIDE SEQUENCE [LARGE SCALE GENOMIC DNA]</scope>
    <source>
        <strain evidence="3">Snail1</strain>
        <tissue evidence="3">Muscle</tissue>
    </source>
</reference>
<accession>A0AAN9AI16</accession>
<dbReference type="Gene3D" id="3.40.50.720">
    <property type="entry name" value="NAD(P)-binding Rossmann-like Domain"/>
    <property type="match status" value="1"/>
</dbReference>
<comment type="caution">
    <text evidence="3">The sequence shown here is derived from an EMBL/GenBank/DDBJ whole genome shotgun (WGS) entry which is preliminary data.</text>
</comment>
<organism evidence="3 4">
    <name type="scientific">Littorina saxatilis</name>
    <dbReference type="NCBI Taxonomy" id="31220"/>
    <lineage>
        <taxon>Eukaryota</taxon>
        <taxon>Metazoa</taxon>
        <taxon>Spiralia</taxon>
        <taxon>Lophotrochozoa</taxon>
        <taxon>Mollusca</taxon>
        <taxon>Gastropoda</taxon>
        <taxon>Caenogastropoda</taxon>
        <taxon>Littorinimorpha</taxon>
        <taxon>Littorinoidea</taxon>
        <taxon>Littorinidae</taxon>
        <taxon>Littorina</taxon>
    </lineage>
</organism>
<gene>
    <name evidence="3" type="ORF">V1264_021326</name>
</gene>
<dbReference type="PRINTS" id="PR00081">
    <property type="entry name" value="GDHRDH"/>
</dbReference>
<dbReference type="InterPro" id="IPR036291">
    <property type="entry name" value="NAD(P)-bd_dom_sf"/>
</dbReference>
<dbReference type="Proteomes" id="UP001374579">
    <property type="component" value="Unassembled WGS sequence"/>
</dbReference>
<dbReference type="AlphaFoldDB" id="A0AAN9AI16"/>
<dbReference type="GO" id="GO:0016491">
    <property type="term" value="F:oxidoreductase activity"/>
    <property type="evidence" value="ECO:0007669"/>
    <property type="project" value="UniProtKB-KW"/>
</dbReference>
<evidence type="ECO:0000256" key="2">
    <source>
        <dbReference type="RuleBase" id="RU000363"/>
    </source>
</evidence>
<sequence length="351" mass="39247">MTEAASTAIHTFPDVIIDIVVVISGLLVEYTWWSFVLTLTLTYFAYHTLLWQWRVGQYGQRHVLVTGCDTGFGFELVQRLDSLGFRVFAGCLTSEGVERVTKATSRRVTPLSLDVTDSSNIREVVDCMAATIPASLGLWAVINNAGIMPSMAPLELTPRDCFQRTLAVNLTGTVEVTRACLPLVRRSRGRIINMSSVSGRLGFVAMDYTVSKFAVEGFSDCLRREVYSDGIKVSTITPGGFQTGLCNFDTYFSSMQRVMGTLEPEVQQHYGKDYVTSRKTIFDLFLRHCSWGSSSLQCVVEAYLHAISARYPRRRYVVGVDATLLFHPLSCLPDWVGDFVFTTWPFSLLLK</sequence>
<comment type="similarity">
    <text evidence="2">Belongs to the short-chain dehydrogenases/reductases (SDR) family.</text>
</comment>
<dbReference type="PROSITE" id="PS00061">
    <property type="entry name" value="ADH_SHORT"/>
    <property type="match status" value="1"/>
</dbReference>
<proteinExistence type="inferred from homology"/>
<dbReference type="PANTHER" id="PTHR43313:SF1">
    <property type="entry name" value="3BETA-HYDROXYSTEROID DEHYDROGENASE DHS-16"/>
    <property type="match status" value="1"/>
</dbReference>
<keyword evidence="4" id="KW-1185">Reference proteome</keyword>
<protein>
    <submittedName>
        <fullName evidence="3">Uncharacterized protein</fullName>
    </submittedName>
</protein>
<evidence type="ECO:0000313" key="4">
    <source>
        <dbReference type="Proteomes" id="UP001374579"/>
    </source>
</evidence>
<evidence type="ECO:0000256" key="1">
    <source>
        <dbReference type="ARBA" id="ARBA00023002"/>
    </source>
</evidence>
<dbReference type="PRINTS" id="PR00080">
    <property type="entry name" value="SDRFAMILY"/>
</dbReference>
<evidence type="ECO:0000313" key="3">
    <source>
        <dbReference type="EMBL" id="KAK7087252.1"/>
    </source>
</evidence>
<dbReference type="GO" id="GO:0008202">
    <property type="term" value="P:steroid metabolic process"/>
    <property type="evidence" value="ECO:0007669"/>
    <property type="project" value="TreeGrafter"/>
</dbReference>
<dbReference type="EMBL" id="JBAMIC010004070">
    <property type="protein sequence ID" value="KAK7087252.1"/>
    <property type="molecule type" value="Genomic_DNA"/>
</dbReference>
<dbReference type="InterPro" id="IPR002347">
    <property type="entry name" value="SDR_fam"/>
</dbReference>
<dbReference type="Pfam" id="PF00106">
    <property type="entry name" value="adh_short"/>
    <property type="match status" value="1"/>
</dbReference>
<dbReference type="InterPro" id="IPR020904">
    <property type="entry name" value="Sc_DH/Rdtase_CS"/>
</dbReference>